<accession>A0A1Y5F8J2</accession>
<feature type="chain" id="PRO_5012328203" description="Secreted protein" evidence="1">
    <location>
        <begin position="19"/>
        <end position="164"/>
    </location>
</feature>
<comment type="caution">
    <text evidence="2">The sequence shown here is derived from an EMBL/GenBank/DDBJ whole genome shotgun (WGS) entry which is preliminary data.</text>
</comment>
<protein>
    <recommendedName>
        <fullName evidence="4">Secreted protein</fullName>
    </recommendedName>
</protein>
<evidence type="ECO:0000256" key="1">
    <source>
        <dbReference type="SAM" id="SignalP"/>
    </source>
</evidence>
<dbReference type="AlphaFoldDB" id="A0A1Y5F8J2"/>
<evidence type="ECO:0000313" key="2">
    <source>
        <dbReference type="EMBL" id="OUR95501.1"/>
    </source>
</evidence>
<keyword evidence="1" id="KW-0732">Signal</keyword>
<gene>
    <name evidence="2" type="ORF">A9Q84_16850</name>
</gene>
<organism evidence="2 3">
    <name type="scientific">Halobacteriovorax marinus</name>
    <dbReference type="NCBI Taxonomy" id="97084"/>
    <lineage>
        <taxon>Bacteria</taxon>
        <taxon>Pseudomonadati</taxon>
        <taxon>Bdellovibrionota</taxon>
        <taxon>Bacteriovoracia</taxon>
        <taxon>Bacteriovoracales</taxon>
        <taxon>Halobacteriovoraceae</taxon>
        <taxon>Halobacteriovorax</taxon>
    </lineage>
</organism>
<dbReference type="Proteomes" id="UP000196531">
    <property type="component" value="Unassembled WGS sequence"/>
</dbReference>
<proteinExistence type="predicted"/>
<sequence>MKTIIMLALIALSASASAHKFVTTIVPTMNMESGFEFQSVKVTNICQLEDGSFKTVEKIKNRCVKYSRNFRNAQEYRDARHGCRKKGSLHLFSAETKQSGYCAEYGRDNDNDYGCLRVAYNTVAKPLTYLIKKVRINTRGGENRDDRVIDEVLSTTSFTIPSCN</sequence>
<evidence type="ECO:0000313" key="3">
    <source>
        <dbReference type="Proteomes" id="UP000196531"/>
    </source>
</evidence>
<reference evidence="3" key="1">
    <citation type="journal article" date="2017" name="Proc. Natl. Acad. Sci. U.S.A.">
        <title>Simulation of Deepwater Horizon oil plume reveals substrate specialization within a complex community of hydrocarbon-degraders.</title>
        <authorList>
            <person name="Hu P."/>
            <person name="Dubinsky E.A."/>
            <person name="Probst A.J."/>
            <person name="Wang J."/>
            <person name="Sieber C.M.K."/>
            <person name="Tom L.M."/>
            <person name="Gardinali P."/>
            <person name="Banfield J.F."/>
            <person name="Atlas R.M."/>
            <person name="Andersen G.L."/>
        </authorList>
    </citation>
    <scope>NUCLEOTIDE SEQUENCE [LARGE SCALE GENOMIC DNA]</scope>
</reference>
<name>A0A1Y5F8J2_9BACT</name>
<feature type="signal peptide" evidence="1">
    <location>
        <begin position="1"/>
        <end position="18"/>
    </location>
</feature>
<evidence type="ECO:0008006" key="4">
    <source>
        <dbReference type="Google" id="ProtNLM"/>
    </source>
</evidence>
<dbReference type="EMBL" id="MAAO01000008">
    <property type="protein sequence ID" value="OUR95501.1"/>
    <property type="molecule type" value="Genomic_DNA"/>
</dbReference>